<name>C9KMH9_9FIRM</name>
<protein>
    <submittedName>
        <fullName evidence="1">Uncharacterized protein</fullName>
    </submittedName>
</protein>
<dbReference type="HOGENOM" id="CLU_3100968_0_0_9"/>
<dbReference type="Proteomes" id="UP000003671">
    <property type="component" value="Unassembled WGS sequence"/>
</dbReference>
<organism evidence="1 2">
    <name type="scientific">Mitsuokella multacida DSM 20544</name>
    <dbReference type="NCBI Taxonomy" id="500635"/>
    <lineage>
        <taxon>Bacteria</taxon>
        <taxon>Bacillati</taxon>
        <taxon>Bacillota</taxon>
        <taxon>Negativicutes</taxon>
        <taxon>Selenomonadales</taxon>
        <taxon>Selenomonadaceae</taxon>
        <taxon>Mitsuokella</taxon>
    </lineage>
</organism>
<evidence type="ECO:0000313" key="1">
    <source>
        <dbReference type="EMBL" id="EEX68886.1"/>
    </source>
</evidence>
<sequence>MYDKRADKQKCLSAFCIEAVDFLLFISVQRHSAGEISCYKFKVENSGNRHF</sequence>
<evidence type="ECO:0000313" key="2">
    <source>
        <dbReference type="Proteomes" id="UP000003671"/>
    </source>
</evidence>
<accession>C9KMH9</accession>
<keyword evidence="2" id="KW-1185">Reference proteome</keyword>
<gene>
    <name evidence="1" type="ORF">MITSMUL_04415</name>
</gene>
<dbReference type="STRING" id="500635.MITSMUL_04415"/>
<dbReference type="AlphaFoldDB" id="C9KMH9"/>
<comment type="caution">
    <text evidence="1">The sequence shown here is derived from an EMBL/GenBank/DDBJ whole genome shotgun (WGS) entry which is preliminary data.</text>
</comment>
<proteinExistence type="predicted"/>
<dbReference type="EMBL" id="ABWK02000014">
    <property type="protein sequence ID" value="EEX68886.1"/>
    <property type="molecule type" value="Genomic_DNA"/>
</dbReference>
<reference evidence="1" key="1">
    <citation type="submission" date="2009-09" db="EMBL/GenBank/DDBJ databases">
        <authorList>
            <person name="Weinstock G."/>
            <person name="Sodergren E."/>
            <person name="Clifton S."/>
            <person name="Fulton L."/>
            <person name="Fulton B."/>
            <person name="Courtney L."/>
            <person name="Fronick C."/>
            <person name="Harrison M."/>
            <person name="Strong C."/>
            <person name="Farmer C."/>
            <person name="Delahaunty K."/>
            <person name="Markovic C."/>
            <person name="Hall O."/>
            <person name="Minx P."/>
            <person name="Tomlinson C."/>
            <person name="Mitreva M."/>
            <person name="Nelson J."/>
            <person name="Hou S."/>
            <person name="Wollam A."/>
            <person name="Pepin K.H."/>
            <person name="Johnson M."/>
            <person name="Bhonagiri V."/>
            <person name="Nash W.E."/>
            <person name="Warren W."/>
            <person name="Chinwalla A."/>
            <person name="Mardis E.R."/>
            <person name="Wilson R.K."/>
        </authorList>
    </citation>
    <scope>NUCLEOTIDE SEQUENCE [LARGE SCALE GENOMIC DNA]</scope>
    <source>
        <strain evidence="1">DSM 20544</strain>
    </source>
</reference>